<dbReference type="KEGG" id="dan:6505202"/>
<gene>
    <name evidence="2" type="primary">Dana\GF22545</name>
    <name evidence="2" type="synonym">dana_GLEANR_6506</name>
    <name evidence="2" type="ORF">GF22545</name>
</gene>
<feature type="compositionally biased region" description="Polar residues" evidence="1">
    <location>
        <begin position="126"/>
        <end position="135"/>
    </location>
</feature>
<name>B3MVQ9_DROAN</name>
<evidence type="ECO:0000313" key="2">
    <source>
        <dbReference type="EMBL" id="EDV35054.2"/>
    </source>
</evidence>
<evidence type="ECO:0000256" key="1">
    <source>
        <dbReference type="SAM" id="MobiDB-lite"/>
    </source>
</evidence>
<dbReference type="AlphaFoldDB" id="B3MVQ9"/>
<dbReference type="InParanoid" id="B3MVQ9"/>
<proteinExistence type="predicted"/>
<feature type="compositionally biased region" description="Acidic residues" evidence="1">
    <location>
        <begin position="147"/>
        <end position="156"/>
    </location>
</feature>
<dbReference type="OrthoDB" id="7869431at2759"/>
<feature type="compositionally biased region" description="Basic and acidic residues" evidence="1">
    <location>
        <begin position="554"/>
        <end position="583"/>
    </location>
</feature>
<accession>B3MVQ9</accession>
<dbReference type="EMBL" id="CH902625">
    <property type="protein sequence ID" value="EDV35054.2"/>
    <property type="molecule type" value="Genomic_DNA"/>
</dbReference>
<dbReference type="HOGENOM" id="CLU_505553_0_0_1"/>
<feature type="compositionally biased region" description="Low complexity" evidence="1">
    <location>
        <begin position="49"/>
        <end position="59"/>
    </location>
</feature>
<feature type="compositionally biased region" description="Polar residues" evidence="1">
    <location>
        <begin position="411"/>
        <end position="428"/>
    </location>
</feature>
<protein>
    <submittedName>
        <fullName evidence="2">Uncharacterized protein</fullName>
    </submittedName>
</protein>
<sequence>MANVVRLNLLGKFMNSCIRQTHISRNIGYFHAHVCGPGLTGQQLWRQMSSSSSSGNNSDPDSDPPDNRNRRYNRDGRNCRDWRNGRNNRSSSGHRRRLPKRDEEEDRERMPPTSFIERRTPFRVISDSSGDNATSVRMHPRERSLTAEEEEEQELEPESKLPMQLPLLFTMRSHHHHHHPMPLEKAMTMRPYQVQRREAQLARTLNSYDYQVFFKPCIPLPGQVYELSSRLGTYPAIRDQRISPYHPAIESMRNRNMERMMRESQARLATRQVAALCGEQERNLEGIKALMATAVNVRGPGTETILPNKWEWARQSFQDGKRNMEADTMQSLAMLQMLRRAIINGMADKGAPTKFRDLRVSKMNNKLEWNGLRPCRKNTDPFGVDRINDTVDRARMYHMLIICARSGPRNPKSSRNRTNMSNCSCRDGNRSTNSCTTSRISLINRIRRNICLSKMKMINSKPKYSQFKRLPLRDFKLRAVQHLPITSNLVKDEQKRLDKLKAAKVHLQVLQDSIRNRRSTGISSPSAIPLSSRPCASQEKTKMNPGDSQAPVAELKDATVKRDKKDDEKDMDKKEELITKDMEPVDPTDLAPK</sequence>
<feature type="region of interest" description="Disordered" evidence="1">
    <location>
        <begin position="516"/>
        <end position="593"/>
    </location>
</feature>
<feature type="region of interest" description="Disordered" evidence="1">
    <location>
        <begin position="407"/>
        <end position="428"/>
    </location>
</feature>
<reference evidence="2 3" key="1">
    <citation type="journal article" date="2007" name="Nature">
        <title>Evolution of genes and genomes on the Drosophila phylogeny.</title>
        <authorList>
            <consortium name="Drosophila 12 Genomes Consortium"/>
            <person name="Clark A.G."/>
            <person name="Eisen M.B."/>
            <person name="Smith D.R."/>
            <person name="Bergman C.M."/>
            <person name="Oliver B."/>
            <person name="Markow T.A."/>
            <person name="Kaufman T.C."/>
            <person name="Kellis M."/>
            <person name="Gelbart W."/>
            <person name="Iyer V.N."/>
            <person name="Pollard D.A."/>
            <person name="Sackton T.B."/>
            <person name="Larracuente A.M."/>
            <person name="Singh N.D."/>
            <person name="Abad J.P."/>
            <person name="Abt D.N."/>
            <person name="Adryan B."/>
            <person name="Aguade M."/>
            <person name="Akashi H."/>
            <person name="Anderson W.W."/>
            <person name="Aquadro C.F."/>
            <person name="Ardell D.H."/>
            <person name="Arguello R."/>
            <person name="Artieri C.G."/>
            <person name="Barbash D.A."/>
            <person name="Barker D."/>
            <person name="Barsanti P."/>
            <person name="Batterham P."/>
            <person name="Batzoglou S."/>
            <person name="Begun D."/>
            <person name="Bhutkar A."/>
            <person name="Blanco E."/>
            <person name="Bosak S.A."/>
            <person name="Bradley R.K."/>
            <person name="Brand A.D."/>
            <person name="Brent M.R."/>
            <person name="Brooks A.N."/>
            <person name="Brown R.H."/>
            <person name="Butlin R.K."/>
            <person name="Caggese C."/>
            <person name="Calvi B.R."/>
            <person name="Bernardo de Carvalho A."/>
            <person name="Caspi A."/>
            <person name="Castrezana S."/>
            <person name="Celniker S.E."/>
            <person name="Chang J.L."/>
            <person name="Chapple C."/>
            <person name="Chatterji S."/>
            <person name="Chinwalla A."/>
            <person name="Civetta A."/>
            <person name="Clifton S.W."/>
            <person name="Comeron J.M."/>
            <person name="Costello J.C."/>
            <person name="Coyne J.A."/>
            <person name="Daub J."/>
            <person name="David R.G."/>
            <person name="Delcher A.L."/>
            <person name="Delehaunty K."/>
            <person name="Do C.B."/>
            <person name="Ebling H."/>
            <person name="Edwards K."/>
            <person name="Eickbush T."/>
            <person name="Evans J.D."/>
            <person name="Filipski A."/>
            <person name="Findeiss S."/>
            <person name="Freyhult E."/>
            <person name="Fulton L."/>
            <person name="Fulton R."/>
            <person name="Garcia A.C."/>
            <person name="Gardiner A."/>
            <person name="Garfield D.A."/>
            <person name="Garvin B.E."/>
            <person name="Gibson G."/>
            <person name="Gilbert D."/>
            <person name="Gnerre S."/>
            <person name="Godfrey J."/>
            <person name="Good R."/>
            <person name="Gotea V."/>
            <person name="Gravely B."/>
            <person name="Greenberg A.J."/>
            <person name="Griffiths-Jones S."/>
            <person name="Gross S."/>
            <person name="Guigo R."/>
            <person name="Gustafson E.A."/>
            <person name="Haerty W."/>
            <person name="Hahn M.W."/>
            <person name="Halligan D.L."/>
            <person name="Halpern A.L."/>
            <person name="Halter G.M."/>
            <person name="Han M.V."/>
            <person name="Heger A."/>
            <person name="Hillier L."/>
            <person name="Hinrichs A.S."/>
            <person name="Holmes I."/>
            <person name="Hoskins R.A."/>
            <person name="Hubisz M.J."/>
            <person name="Hultmark D."/>
            <person name="Huntley M.A."/>
            <person name="Jaffe D.B."/>
            <person name="Jagadeeshan S."/>
            <person name="Jeck W.R."/>
            <person name="Johnson J."/>
            <person name="Jones C.D."/>
            <person name="Jordan W.C."/>
            <person name="Karpen G.H."/>
            <person name="Kataoka E."/>
            <person name="Keightley P.D."/>
            <person name="Kheradpour P."/>
            <person name="Kirkness E.F."/>
            <person name="Koerich L.B."/>
            <person name="Kristiansen K."/>
            <person name="Kudrna D."/>
            <person name="Kulathinal R.J."/>
            <person name="Kumar S."/>
            <person name="Kwok R."/>
            <person name="Lander E."/>
            <person name="Langley C.H."/>
            <person name="Lapoint R."/>
            <person name="Lazzaro B.P."/>
            <person name="Lee S.J."/>
            <person name="Levesque L."/>
            <person name="Li R."/>
            <person name="Lin C.F."/>
            <person name="Lin M.F."/>
            <person name="Lindblad-Toh K."/>
            <person name="Llopart A."/>
            <person name="Long M."/>
            <person name="Low L."/>
            <person name="Lozovsky E."/>
            <person name="Lu J."/>
            <person name="Luo M."/>
            <person name="Machado C.A."/>
            <person name="Makalowski W."/>
            <person name="Marzo M."/>
            <person name="Matsuda M."/>
            <person name="Matzkin L."/>
            <person name="McAllister B."/>
            <person name="McBride C.S."/>
            <person name="McKernan B."/>
            <person name="McKernan K."/>
            <person name="Mendez-Lago M."/>
            <person name="Minx P."/>
            <person name="Mollenhauer M.U."/>
            <person name="Montooth K."/>
            <person name="Mount S.M."/>
            <person name="Mu X."/>
            <person name="Myers E."/>
            <person name="Negre B."/>
            <person name="Newfeld S."/>
            <person name="Nielsen R."/>
            <person name="Noor M.A."/>
            <person name="O'Grady P."/>
            <person name="Pachter L."/>
            <person name="Papaceit M."/>
            <person name="Parisi M.J."/>
            <person name="Parisi M."/>
            <person name="Parts L."/>
            <person name="Pedersen J.S."/>
            <person name="Pesole G."/>
            <person name="Phillippy A.M."/>
            <person name="Ponting C.P."/>
            <person name="Pop M."/>
            <person name="Porcelli D."/>
            <person name="Powell J.R."/>
            <person name="Prohaska S."/>
            <person name="Pruitt K."/>
            <person name="Puig M."/>
            <person name="Quesneville H."/>
            <person name="Ram K.R."/>
            <person name="Rand D."/>
            <person name="Rasmussen M.D."/>
            <person name="Reed L.K."/>
            <person name="Reenan R."/>
            <person name="Reily A."/>
            <person name="Remington K.A."/>
            <person name="Rieger T.T."/>
            <person name="Ritchie M.G."/>
            <person name="Robin C."/>
            <person name="Rogers Y.H."/>
            <person name="Rohde C."/>
            <person name="Rozas J."/>
            <person name="Rubenfield M.J."/>
            <person name="Ruiz A."/>
            <person name="Russo S."/>
            <person name="Salzberg S.L."/>
            <person name="Sanchez-Gracia A."/>
            <person name="Saranga D.J."/>
            <person name="Sato H."/>
            <person name="Schaeffer S.W."/>
            <person name="Schatz M.C."/>
            <person name="Schlenke T."/>
            <person name="Schwartz R."/>
            <person name="Segarra C."/>
            <person name="Singh R.S."/>
            <person name="Sirot L."/>
            <person name="Sirota M."/>
            <person name="Sisneros N.B."/>
            <person name="Smith C.D."/>
            <person name="Smith T.F."/>
            <person name="Spieth J."/>
            <person name="Stage D.E."/>
            <person name="Stark A."/>
            <person name="Stephan W."/>
            <person name="Strausberg R.L."/>
            <person name="Strempel S."/>
            <person name="Sturgill D."/>
            <person name="Sutton G."/>
            <person name="Sutton G.G."/>
            <person name="Tao W."/>
            <person name="Teichmann S."/>
            <person name="Tobari Y.N."/>
            <person name="Tomimura Y."/>
            <person name="Tsolas J.M."/>
            <person name="Valente V.L."/>
            <person name="Venter E."/>
            <person name="Venter J.C."/>
            <person name="Vicario S."/>
            <person name="Vieira F.G."/>
            <person name="Vilella A.J."/>
            <person name="Villasante A."/>
            <person name="Walenz B."/>
            <person name="Wang J."/>
            <person name="Wasserman M."/>
            <person name="Watts T."/>
            <person name="Wilson D."/>
            <person name="Wilson R.K."/>
            <person name="Wing R.A."/>
            <person name="Wolfner M.F."/>
            <person name="Wong A."/>
            <person name="Wong G.K."/>
            <person name="Wu C.I."/>
            <person name="Wu G."/>
            <person name="Yamamoto D."/>
            <person name="Yang H.P."/>
            <person name="Yang S.P."/>
            <person name="Yorke J.A."/>
            <person name="Yoshida K."/>
            <person name="Zdobnov E."/>
            <person name="Zhang P."/>
            <person name="Zhang Y."/>
            <person name="Zimin A.V."/>
            <person name="Baldwin J."/>
            <person name="Abdouelleil A."/>
            <person name="Abdulkadir J."/>
            <person name="Abebe A."/>
            <person name="Abera B."/>
            <person name="Abreu J."/>
            <person name="Acer S.C."/>
            <person name="Aftuck L."/>
            <person name="Alexander A."/>
            <person name="An P."/>
            <person name="Anderson E."/>
            <person name="Anderson S."/>
            <person name="Arachi H."/>
            <person name="Azer M."/>
            <person name="Bachantsang P."/>
            <person name="Barry A."/>
            <person name="Bayul T."/>
            <person name="Berlin A."/>
            <person name="Bessette D."/>
            <person name="Bloom T."/>
            <person name="Blye J."/>
            <person name="Boguslavskiy L."/>
            <person name="Bonnet C."/>
            <person name="Boukhgalter B."/>
            <person name="Bourzgui I."/>
            <person name="Brown A."/>
            <person name="Cahill P."/>
            <person name="Channer S."/>
            <person name="Cheshatsang Y."/>
            <person name="Chuda L."/>
            <person name="Citroen M."/>
            <person name="Collymore A."/>
            <person name="Cooke P."/>
            <person name="Costello M."/>
            <person name="D'Aco K."/>
            <person name="Daza R."/>
            <person name="De Haan G."/>
            <person name="DeGray S."/>
            <person name="DeMaso C."/>
            <person name="Dhargay N."/>
            <person name="Dooley K."/>
            <person name="Dooley E."/>
            <person name="Doricent M."/>
            <person name="Dorje P."/>
            <person name="Dorjee K."/>
            <person name="Dupes A."/>
            <person name="Elong R."/>
            <person name="Falk J."/>
            <person name="Farina A."/>
            <person name="Faro S."/>
            <person name="Ferguson D."/>
            <person name="Fisher S."/>
            <person name="Foley C.D."/>
            <person name="Franke A."/>
            <person name="Friedrich D."/>
            <person name="Gadbois L."/>
            <person name="Gearin G."/>
            <person name="Gearin C.R."/>
            <person name="Giannoukos G."/>
            <person name="Goode T."/>
            <person name="Graham J."/>
            <person name="Grandbois E."/>
            <person name="Grewal S."/>
            <person name="Gyaltsen K."/>
            <person name="Hafez N."/>
            <person name="Hagos B."/>
            <person name="Hall J."/>
            <person name="Henson C."/>
            <person name="Hollinger A."/>
            <person name="Honan T."/>
            <person name="Huard M.D."/>
            <person name="Hughes L."/>
            <person name="Hurhula B."/>
            <person name="Husby M.E."/>
            <person name="Kamat A."/>
            <person name="Kanga B."/>
            <person name="Kashin S."/>
            <person name="Khazanovich D."/>
            <person name="Kisner P."/>
            <person name="Lance K."/>
            <person name="Lara M."/>
            <person name="Lee W."/>
            <person name="Lennon N."/>
            <person name="Letendre F."/>
            <person name="LeVine R."/>
            <person name="Lipovsky A."/>
            <person name="Liu X."/>
            <person name="Liu J."/>
            <person name="Liu S."/>
            <person name="Lokyitsang T."/>
            <person name="Lokyitsang Y."/>
            <person name="Lubonja R."/>
            <person name="Lui A."/>
            <person name="MacDonald P."/>
            <person name="Magnisalis V."/>
            <person name="Maru K."/>
            <person name="Matthews C."/>
            <person name="McCusker W."/>
            <person name="McDonough S."/>
            <person name="Mehta T."/>
            <person name="Meldrim J."/>
            <person name="Meneus L."/>
            <person name="Mihai O."/>
            <person name="Mihalev A."/>
            <person name="Mihova T."/>
            <person name="Mittelman R."/>
            <person name="Mlenga V."/>
            <person name="Montmayeur A."/>
            <person name="Mulrain L."/>
            <person name="Navidi A."/>
            <person name="Naylor J."/>
            <person name="Negash T."/>
            <person name="Nguyen T."/>
            <person name="Nguyen N."/>
            <person name="Nicol R."/>
            <person name="Norbu C."/>
            <person name="Norbu N."/>
            <person name="Novod N."/>
            <person name="O'Neill B."/>
            <person name="Osman S."/>
            <person name="Markiewicz E."/>
            <person name="Oyono O.L."/>
            <person name="Patti C."/>
            <person name="Phunkhang P."/>
            <person name="Pierre F."/>
            <person name="Priest M."/>
            <person name="Raghuraman S."/>
            <person name="Rege F."/>
            <person name="Reyes R."/>
            <person name="Rise C."/>
            <person name="Rogov P."/>
            <person name="Ross K."/>
            <person name="Ryan E."/>
            <person name="Settipalli S."/>
            <person name="Shea T."/>
            <person name="Sherpa N."/>
            <person name="Shi L."/>
            <person name="Shih D."/>
            <person name="Sparrow T."/>
            <person name="Spaulding J."/>
            <person name="Stalker J."/>
            <person name="Stange-Thomann N."/>
            <person name="Stavropoulos S."/>
            <person name="Stone C."/>
            <person name="Strader C."/>
            <person name="Tesfaye S."/>
            <person name="Thomson T."/>
            <person name="Thoulutsang Y."/>
            <person name="Thoulutsang D."/>
            <person name="Topham K."/>
            <person name="Topping I."/>
            <person name="Tsamla T."/>
            <person name="Vassiliev H."/>
            <person name="Vo A."/>
            <person name="Wangchuk T."/>
            <person name="Wangdi T."/>
            <person name="Weiand M."/>
            <person name="Wilkinson J."/>
            <person name="Wilson A."/>
            <person name="Yadav S."/>
            <person name="Young G."/>
            <person name="Yu Q."/>
            <person name="Zembek L."/>
            <person name="Zhong D."/>
            <person name="Zimmer A."/>
            <person name="Zwirko Z."/>
            <person name="Jaffe D.B."/>
            <person name="Alvarez P."/>
            <person name="Brockman W."/>
            <person name="Butler J."/>
            <person name="Chin C."/>
            <person name="Gnerre S."/>
            <person name="Grabherr M."/>
            <person name="Kleber M."/>
            <person name="Mauceli E."/>
            <person name="MacCallum I."/>
        </authorList>
    </citation>
    <scope>NUCLEOTIDE SEQUENCE [LARGE SCALE GENOMIC DNA]</scope>
    <source>
        <strain evidence="3">Tucson 14024-0371.13</strain>
    </source>
</reference>
<dbReference type="GeneID" id="6505202"/>
<feature type="region of interest" description="Disordered" evidence="1">
    <location>
        <begin position="46"/>
        <end position="159"/>
    </location>
</feature>
<organism evidence="2 3">
    <name type="scientific">Drosophila ananassae</name>
    <name type="common">Fruit fly</name>
    <dbReference type="NCBI Taxonomy" id="7217"/>
    <lineage>
        <taxon>Eukaryota</taxon>
        <taxon>Metazoa</taxon>
        <taxon>Ecdysozoa</taxon>
        <taxon>Arthropoda</taxon>
        <taxon>Hexapoda</taxon>
        <taxon>Insecta</taxon>
        <taxon>Pterygota</taxon>
        <taxon>Neoptera</taxon>
        <taxon>Endopterygota</taxon>
        <taxon>Diptera</taxon>
        <taxon>Brachycera</taxon>
        <taxon>Muscomorpha</taxon>
        <taxon>Ephydroidea</taxon>
        <taxon>Drosophilidae</taxon>
        <taxon>Drosophila</taxon>
        <taxon>Sophophora</taxon>
    </lineage>
</organism>
<dbReference type="Proteomes" id="UP000007801">
    <property type="component" value="Unassembled WGS sequence"/>
</dbReference>
<keyword evidence="3" id="KW-1185">Reference proteome</keyword>
<feature type="compositionally biased region" description="Basic and acidic residues" evidence="1">
    <location>
        <begin position="65"/>
        <end position="84"/>
    </location>
</feature>
<evidence type="ECO:0000313" key="3">
    <source>
        <dbReference type="Proteomes" id="UP000007801"/>
    </source>
</evidence>